<dbReference type="RefSeq" id="WP_188914766.1">
    <property type="nucleotide sequence ID" value="NZ_BMMF01000012.1"/>
</dbReference>
<keyword evidence="8 9" id="KW-0408">Iron</keyword>
<dbReference type="CDD" id="cd09224">
    <property type="entry name" value="CytoC_RC"/>
    <property type="match status" value="1"/>
</dbReference>
<feature type="binding site" description="covalent" evidence="10">
    <location>
        <position position="323"/>
    </location>
    <ligand>
        <name>heme</name>
        <dbReference type="ChEBI" id="CHEBI:30413"/>
        <label>4</label>
    </ligand>
</feature>
<evidence type="ECO:0000256" key="7">
    <source>
        <dbReference type="ARBA" id="ARBA00022982"/>
    </source>
</evidence>
<feature type="binding site" description="axial binding residue" evidence="11">
    <location>
        <position position="264"/>
    </location>
    <ligand>
        <name>heme</name>
        <dbReference type="ChEBI" id="CHEBI:30413"/>
        <label>3</label>
    </ligand>
    <ligandPart>
        <name>Fe</name>
        <dbReference type="ChEBI" id="CHEBI:18248"/>
    </ligandPart>
</feature>
<dbReference type="GO" id="GO:0030077">
    <property type="term" value="C:plasma membrane light-harvesting complex"/>
    <property type="evidence" value="ECO:0007669"/>
    <property type="project" value="InterPro"/>
</dbReference>
<dbReference type="InterPro" id="IPR023119">
    <property type="entry name" value="Multihaem_cyt_PRC_cyt_su-like"/>
</dbReference>
<feature type="binding site" description="covalent" evidence="10">
    <location>
        <position position="320"/>
    </location>
    <ligand>
        <name>heme</name>
        <dbReference type="ChEBI" id="CHEBI:30413"/>
        <label>4</label>
    </ligand>
</feature>
<dbReference type="GO" id="GO:0019684">
    <property type="term" value="P:photosynthesis, light reaction"/>
    <property type="evidence" value="ECO:0007669"/>
    <property type="project" value="InterPro"/>
</dbReference>
<dbReference type="Pfam" id="PF02276">
    <property type="entry name" value="CytoC_RC"/>
    <property type="match status" value="1"/>
</dbReference>
<dbReference type="GO" id="GO:0005506">
    <property type="term" value="F:iron ion binding"/>
    <property type="evidence" value="ECO:0007669"/>
    <property type="project" value="InterPro"/>
</dbReference>
<dbReference type="Gene3D" id="1.10.468.10">
    <property type="entry name" value="Photosynthetic Reaction Center, subunit C, domain 2"/>
    <property type="match status" value="2"/>
</dbReference>
<dbReference type="EMBL" id="BMMF01000012">
    <property type="protein sequence ID" value="GGK46712.1"/>
    <property type="molecule type" value="Genomic_DNA"/>
</dbReference>
<evidence type="ECO:0000256" key="11">
    <source>
        <dbReference type="PIRSR" id="PIRSR000017-2"/>
    </source>
</evidence>
<comment type="caution">
    <text evidence="12">The sequence shown here is derived from an EMBL/GenBank/DDBJ whole genome shotgun (WGS) entry which is preliminary data.</text>
</comment>
<evidence type="ECO:0000256" key="8">
    <source>
        <dbReference type="ARBA" id="ARBA00023004"/>
    </source>
</evidence>
<evidence type="ECO:0000256" key="5">
    <source>
        <dbReference type="ARBA" id="ARBA00022617"/>
    </source>
</evidence>
<keyword evidence="9" id="KW-0674">Reaction center</keyword>
<feature type="binding site" description="axial binding residue" evidence="11">
    <location>
        <position position="165"/>
    </location>
    <ligand>
        <name>heme</name>
        <dbReference type="ChEBI" id="CHEBI:30413"/>
        <label>2</label>
    </ligand>
    <ligandPart>
        <name>Fe</name>
        <dbReference type="ChEBI" id="CHEBI:18248"/>
    </ligandPart>
</feature>
<keyword evidence="13" id="KW-1185">Reference proteome</keyword>
<dbReference type="InterPro" id="IPR036280">
    <property type="entry name" value="Multihaem_cyt_sf"/>
</dbReference>
<evidence type="ECO:0000256" key="3">
    <source>
        <dbReference type="ARBA" id="ARBA00022448"/>
    </source>
</evidence>
<feature type="binding site" description="axial binding residue" evidence="11">
    <location>
        <position position="324"/>
    </location>
    <ligand>
        <name>heme</name>
        <dbReference type="ChEBI" id="CHEBI:30413"/>
        <label>4</label>
    </ligand>
    <ligandPart>
        <name>Fe</name>
        <dbReference type="ChEBI" id="CHEBI:18248"/>
    </ligandPart>
</feature>
<comment type="function">
    <text evidence="1 9">The reaction center of purple bacteria contains a tightly bound cytochrome molecule which re-reduces the photo oxidized primary electron donor.</text>
</comment>
<feature type="binding site" description="covalent" evidence="10">
    <location>
        <position position="263"/>
    </location>
    <ligand>
        <name>heme</name>
        <dbReference type="ChEBI" id="CHEBI:30413"/>
        <label>3</label>
    </ligand>
</feature>
<feature type="binding site" description="covalent" evidence="10">
    <location>
        <position position="115"/>
    </location>
    <ligand>
        <name>heme</name>
        <dbReference type="ChEBI" id="CHEBI:30413"/>
        <label>1</label>
    </ligand>
</feature>
<dbReference type="PIRSF" id="PIRSF000017">
    <property type="entry name" value="RC_cytochrome"/>
    <property type="match status" value="1"/>
</dbReference>
<dbReference type="GO" id="GO:0009055">
    <property type="term" value="F:electron transfer activity"/>
    <property type="evidence" value="ECO:0007669"/>
    <property type="project" value="InterPro"/>
</dbReference>
<feature type="binding site" description="axial binding residue" evidence="11">
    <location>
        <position position="153"/>
    </location>
    <ligand>
        <name>heme</name>
        <dbReference type="ChEBI" id="CHEBI:30413"/>
        <label>4</label>
    </ligand>
    <ligandPart>
        <name>Fe</name>
        <dbReference type="ChEBI" id="CHEBI:18248"/>
    </ligandPart>
</feature>
<dbReference type="Proteomes" id="UP000600449">
    <property type="component" value="Unassembled WGS sequence"/>
</dbReference>
<feature type="binding site" description="covalent" evidence="10">
    <location>
        <position position="260"/>
    </location>
    <ligand>
        <name>heme</name>
        <dbReference type="ChEBI" id="CHEBI:30413"/>
        <label>3</label>
    </ligand>
</feature>
<comment type="PTM">
    <text evidence="9 10">Binds 4 heme groups per subunit.</text>
</comment>
<reference evidence="12 13" key="1">
    <citation type="journal article" date="2014" name="Int. J. Syst. Evol. Microbiol.">
        <title>Complete genome sequence of Corynebacterium casei LMG S-19264T (=DSM 44701T), isolated from a smear-ripened cheese.</title>
        <authorList>
            <consortium name="US DOE Joint Genome Institute (JGI-PGF)"/>
            <person name="Walter F."/>
            <person name="Albersmeier A."/>
            <person name="Kalinowski J."/>
            <person name="Ruckert C."/>
        </authorList>
    </citation>
    <scope>NUCLEOTIDE SEQUENCE [LARGE SCALE GENOMIC DNA]</scope>
    <source>
        <strain evidence="12 13">CGMCC 1.9161</strain>
    </source>
</reference>
<evidence type="ECO:0000256" key="10">
    <source>
        <dbReference type="PIRSR" id="PIRSR000017-1"/>
    </source>
</evidence>
<keyword evidence="3 9" id="KW-0813">Transport</keyword>
<dbReference type="GO" id="GO:0020037">
    <property type="term" value="F:heme binding"/>
    <property type="evidence" value="ECO:0007669"/>
    <property type="project" value="InterPro"/>
</dbReference>
<evidence type="ECO:0000256" key="9">
    <source>
        <dbReference type="PIRNR" id="PIRNR000017"/>
    </source>
</evidence>
<evidence type="ECO:0000313" key="12">
    <source>
        <dbReference type="EMBL" id="GGK46712.1"/>
    </source>
</evidence>
<evidence type="ECO:0000256" key="6">
    <source>
        <dbReference type="ARBA" id="ARBA00022723"/>
    </source>
</evidence>
<evidence type="ECO:0000313" key="13">
    <source>
        <dbReference type="Proteomes" id="UP000600449"/>
    </source>
</evidence>
<evidence type="ECO:0000256" key="1">
    <source>
        <dbReference type="ARBA" id="ARBA00003196"/>
    </source>
</evidence>
<feature type="binding site" description="axial binding residue" evidence="11">
    <location>
        <position position="139"/>
    </location>
    <ligand>
        <name>heme</name>
        <dbReference type="ChEBI" id="CHEBI:30413"/>
        <label>2</label>
    </ligand>
    <ligandPart>
        <name>Fe</name>
        <dbReference type="ChEBI" id="CHEBI:18248"/>
    </ligandPart>
</feature>
<keyword evidence="6 9" id="KW-0479">Metal-binding</keyword>
<keyword evidence="5 9" id="KW-0349">Heme</keyword>
<feature type="binding site" description="axial binding residue" evidence="11">
    <location>
        <position position="101"/>
    </location>
    <ligand>
        <name>heme</name>
        <dbReference type="ChEBI" id="CHEBI:30413"/>
        <label>1</label>
    </ligand>
    <ligandPart>
        <name>Fe</name>
        <dbReference type="ChEBI" id="CHEBI:18248"/>
    </ligandPart>
</feature>
<dbReference type="InterPro" id="IPR003158">
    <property type="entry name" value="Photosyn_RC_cyt_c-su"/>
</dbReference>
<dbReference type="SUPFAM" id="SSF48695">
    <property type="entry name" value="Multiheme cytochromes"/>
    <property type="match status" value="1"/>
</dbReference>
<sequence>MSERYAWSNFWLGLGGAVAAVVGVGIVSTFEWPDTESVQVGYRGNGMVQIYNQVSLANQVAQTSFPEPEPVIEPAGLVASEIYDNVQVLGHLDVSDFNRLMLAITTWVAPEEQGCLYCHAEGEELSSDSLYTKRVARRMIQMTMTVNQEWDQHVAPTGVTCYTCHRGQPVPDNIWFLDPGQWRTTGLVGNPAGQNMPATAAGLSSLPFDPFVTFLEEDPGSSIRVAGLEALPNGNRTSIKQTEWTYSLMMHMSTSLGVNCTFCHNSRAFSDWEQSPVQRTTAWHGIRMVSELNADYLNPLQNEYPAIRLGPTGDAPKANCATCHQGAYKPLYGYEMLVDYPSLAQYGPPELQDPPMAMPAATSQ</sequence>
<feature type="binding site" description="covalent" evidence="10">
    <location>
        <position position="118"/>
    </location>
    <ligand>
        <name>heme</name>
        <dbReference type="ChEBI" id="CHEBI:30413"/>
        <label>1</label>
    </ligand>
</feature>
<feature type="binding site" description="axial binding residue" evidence="11">
    <location>
        <position position="249"/>
    </location>
    <ligand>
        <name>heme</name>
        <dbReference type="ChEBI" id="CHEBI:30413"/>
        <label>3</label>
    </ligand>
    <ligandPart>
        <name>Fe</name>
        <dbReference type="ChEBI" id="CHEBI:18248"/>
    </ligandPart>
</feature>
<evidence type="ECO:0000256" key="2">
    <source>
        <dbReference type="ARBA" id="ARBA00015978"/>
    </source>
</evidence>
<dbReference type="AlphaFoldDB" id="A0A917V784"/>
<protein>
    <recommendedName>
        <fullName evidence="2 9">Photosynthetic reaction center cytochrome c subunit</fullName>
    </recommendedName>
</protein>
<keyword evidence="4 9" id="KW-0602">Photosynthesis</keyword>
<organism evidence="12 13">
    <name type="scientific">Salinarimonas ramus</name>
    <dbReference type="NCBI Taxonomy" id="690164"/>
    <lineage>
        <taxon>Bacteria</taxon>
        <taxon>Pseudomonadati</taxon>
        <taxon>Pseudomonadota</taxon>
        <taxon>Alphaproteobacteria</taxon>
        <taxon>Hyphomicrobiales</taxon>
        <taxon>Salinarimonadaceae</taxon>
        <taxon>Salinarimonas</taxon>
    </lineage>
</organism>
<gene>
    <name evidence="12" type="ORF">GCM10011322_37240</name>
</gene>
<keyword evidence="7 9" id="KW-0249">Electron transport</keyword>
<evidence type="ECO:0000256" key="4">
    <source>
        <dbReference type="ARBA" id="ARBA00022531"/>
    </source>
</evidence>
<feature type="binding site" description="axial binding residue" evidence="11">
    <location>
        <position position="119"/>
    </location>
    <ligand>
        <name>heme</name>
        <dbReference type="ChEBI" id="CHEBI:30413"/>
        <label>1</label>
    </ligand>
    <ligandPart>
        <name>Fe</name>
        <dbReference type="ChEBI" id="CHEBI:18248"/>
    </ligandPart>
</feature>
<dbReference type="NCBIfam" id="NF040706">
    <property type="entry name" value="photo_cyt_PufC"/>
    <property type="match status" value="1"/>
</dbReference>
<name>A0A917V784_9HYPH</name>
<feature type="binding site" description="covalent" evidence="10">
    <location>
        <position position="164"/>
    </location>
    <ligand>
        <name>heme</name>
        <dbReference type="ChEBI" id="CHEBI:30413"/>
        <label>2</label>
    </ligand>
</feature>
<accession>A0A917V784</accession>
<feature type="binding site" description="covalent" evidence="10">
    <location>
        <position position="161"/>
    </location>
    <ligand>
        <name>heme</name>
        <dbReference type="ChEBI" id="CHEBI:30413"/>
        <label>2</label>
    </ligand>
</feature>
<proteinExistence type="predicted"/>